<sequence length="253" mass="27782">MHIDAHCLNGRSPAPPDRALAARILVVDNEPGIAALLASTLRMVAYETRVVSTGRAALTAAEEFDPHLVVLDVVLPDLDGFEVAHLLWATGRQVPVLFLSARASVEDRITGLALGADDYVAKPFNLAEVILRIRAILTRSRPDLSSVAGSRLLAYADLELDESTHEVRRGNRLVALSPTEFRLLRYLLVHAESVVSKAQILNHVWRYDFGGNGRIVESYVHSLRRKLDGLGPALIQTVRGAGYTLRVVERGDR</sequence>
<dbReference type="PANTHER" id="PTHR48111">
    <property type="entry name" value="REGULATOR OF RPOS"/>
    <property type="match status" value="1"/>
</dbReference>
<feature type="modified residue" description="4-aspartylphosphate" evidence="6">
    <location>
        <position position="72"/>
    </location>
</feature>
<evidence type="ECO:0000256" key="3">
    <source>
        <dbReference type="ARBA" id="ARBA00023015"/>
    </source>
</evidence>
<dbReference type="InterPro" id="IPR001789">
    <property type="entry name" value="Sig_transdc_resp-reg_receiver"/>
</dbReference>
<dbReference type="SUPFAM" id="SSF52172">
    <property type="entry name" value="CheY-like"/>
    <property type="match status" value="1"/>
</dbReference>
<dbReference type="CDD" id="cd00383">
    <property type="entry name" value="trans_reg_C"/>
    <property type="match status" value="1"/>
</dbReference>
<evidence type="ECO:0000256" key="5">
    <source>
        <dbReference type="ARBA" id="ARBA00023163"/>
    </source>
</evidence>
<keyword evidence="5" id="KW-0804">Transcription</keyword>
<dbReference type="InterPro" id="IPR001867">
    <property type="entry name" value="OmpR/PhoB-type_DNA-bd"/>
</dbReference>
<evidence type="ECO:0000256" key="1">
    <source>
        <dbReference type="ARBA" id="ARBA00022553"/>
    </source>
</evidence>
<dbReference type="Gene3D" id="3.40.50.2300">
    <property type="match status" value="1"/>
</dbReference>
<proteinExistence type="predicted"/>
<feature type="domain" description="OmpR/PhoB-type" evidence="9">
    <location>
        <begin position="150"/>
        <end position="247"/>
    </location>
</feature>
<evidence type="ECO:0000256" key="4">
    <source>
        <dbReference type="ARBA" id="ARBA00023125"/>
    </source>
</evidence>
<dbReference type="SUPFAM" id="SSF46894">
    <property type="entry name" value="C-terminal effector domain of the bipartite response regulators"/>
    <property type="match status" value="1"/>
</dbReference>
<dbReference type="SMART" id="SM00862">
    <property type="entry name" value="Trans_reg_C"/>
    <property type="match status" value="1"/>
</dbReference>
<evidence type="ECO:0000256" key="6">
    <source>
        <dbReference type="PROSITE-ProRule" id="PRU00169"/>
    </source>
</evidence>
<dbReference type="InterPro" id="IPR011006">
    <property type="entry name" value="CheY-like_superfamily"/>
</dbReference>
<dbReference type="PROSITE" id="PS51755">
    <property type="entry name" value="OMPR_PHOB"/>
    <property type="match status" value="1"/>
</dbReference>
<dbReference type="STRING" id="683228.GA0070617_2427"/>
<dbReference type="GO" id="GO:0005829">
    <property type="term" value="C:cytosol"/>
    <property type="evidence" value="ECO:0007669"/>
    <property type="project" value="TreeGrafter"/>
</dbReference>
<evidence type="ECO:0000313" key="11">
    <source>
        <dbReference type="Proteomes" id="UP000198937"/>
    </source>
</evidence>
<gene>
    <name evidence="10" type="ORF">GA0070617_2427</name>
</gene>
<reference evidence="10 11" key="1">
    <citation type="submission" date="2016-06" db="EMBL/GenBank/DDBJ databases">
        <authorList>
            <person name="Kjaerup R.B."/>
            <person name="Dalgaard T.S."/>
            <person name="Juul-Madsen H.R."/>
        </authorList>
    </citation>
    <scope>NUCLEOTIDE SEQUENCE [LARGE SCALE GENOMIC DNA]</scope>
    <source>
        <strain evidence="10 11">DSM 45577</strain>
    </source>
</reference>
<dbReference type="PROSITE" id="PS50110">
    <property type="entry name" value="RESPONSE_REGULATORY"/>
    <property type="match status" value="1"/>
</dbReference>
<evidence type="ECO:0000313" key="10">
    <source>
        <dbReference type="EMBL" id="SCL53643.1"/>
    </source>
</evidence>
<keyword evidence="11" id="KW-1185">Reference proteome</keyword>
<dbReference type="InterPro" id="IPR039420">
    <property type="entry name" value="WalR-like"/>
</dbReference>
<dbReference type="Proteomes" id="UP000198937">
    <property type="component" value="Unassembled WGS sequence"/>
</dbReference>
<evidence type="ECO:0000256" key="7">
    <source>
        <dbReference type="PROSITE-ProRule" id="PRU01091"/>
    </source>
</evidence>
<dbReference type="GO" id="GO:0032993">
    <property type="term" value="C:protein-DNA complex"/>
    <property type="evidence" value="ECO:0007669"/>
    <property type="project" value="TreeGrafter"/>
</dbReference>
<evidence type="ECO:0000256" key="2">
    <source>
        <dbReference type="ARBA" id="ARBA00023012"/>
    </source>
</evidence>
<dbReference type="SMART" id="SM00448">
    <property type="entry name" value="REC"/>
    <property type="match status" value="1"/>
</dbReference>
<dbReference type="FunFam" id="1.10.10.10:FF:000005">
    <property type="entry name" value="Two-component system response regulator"/>
    <property type="match status" value="1"/>
</dbReference>
<feature type="domain" description="Response regulatory" evidence="8">
    <location>
        <begin position="23"/>
        <end position="137"/>
    </location>
</feature>
<dbReference type="Pfam" id="PF00072">
    <property type="entry name" value="Response_reg"/>
    <property type="match status" value="1"/>
</dbReference>
<protein>
    <submittedName>
        <fullName evidence="10">Two-component system, OmpR family, response regulator</fullName>
    </submittedName>
</protein>
<dbReference type="Gene3D" id="6.10.250.690">
    <property type="match status" value="1"/>
</dbReference>
<dbReference type="GO" id="GO:0000976">
    <property type="term" value="F:transcription cis-regulatory region binding"/>
    <property type="evidence" value="ECO:0007669"/>
    <property type="project" value="TreeGrafter"/>
</dbReference>
<organism evidence="10 11">
    <name type="scientific">Micromonospora yangpuensis</name>
    <dbReference type="NCBI Taxonomy" id="683228"/>
    <lineage>
        <taxon>Bacteria</taxon>
        <taxon>Bacillati</taxon>
        <taxon>Actinomycetota</taxon>
        <taxon>Actinomycetes</taxon>
        <taxon>Micromonosporales</taxon>
        <taxon>Micromonosporaceae</taxon>
        <taxon>Micromonospora</taxon>
    </lineage>
</organism>
<accession>A0A1C6UIG6</accession>
<dbReference type="GO" id="GO:0006355">
    <property type="term" value="P:regulation of DNA-templated transcription"/>
    <property type="evidence" value="ECO:0007669"/>
    <property type="project" value="InterPro"/>
</dbReference>
<dbReference type="EMBL" id="FMIA01000002">
    <property type="protein sequence ID" value="SCL53643.1"/>
    <property type="molecule type" value="Genomic_DNA"/>
</dbReference>
<keyword evidence="3" id="KW-0805">Transcription regulation</keyword>
<dbReference type="Pfam" id="PF00486">
    <property type="entry name" value="Trans_reg_C"/>
    <property type="match status" value="1"/>
</dbReference>
<dbReference type="AlphaFoldDB" id="A0A1C6UIG6"/>
<feature type="DNA-binding region" description="OmpR/PhoB-type" evidence="7">
    <location>
        <begin position="150"/>
        <end position="247"/>
    </location>
</feature>
<keyword evidence="1 6" id="KW-0597">Phosphoprotein</keyword>
<keyword evidence="2" id="KW-0902">Two-component regulatory system</keyword>
<dbReference type="InterPro" id="IPR016032">
    <property type="entry name" value="Sig_transdc_resp-reg_C-effctor"/>
</dbReference>
<keyword evidence="4 7" id="KW-0238">DNA-binding</keyword>
<dbReference type="Gene3D" id="1.10.10.10">
    <property type="entry name" value="Winged helix-like DNA-binding domain superfamily/Winged helix DNA-binding domain"/>
    <property type="match status" value="1"/>
</dbReference>
<name>A0A1C6UIG6_9ACTN</name>
<dbReference type="GO" id="GO:0000156">
    <property type="term" value="F:phosphorelay response regulator activity"/>
    <property type="evidence" value="ECO:0007669"/>
    <property type="project" value="TreeGrafter"/>
</dbReference>
<dbReference type="PANTHER" id="PTHR48111:SF28">
    <property type="entry name" value="TRANSCRIPTIONAL REGULATORY PROTEIN TCRX-RELATED"/>
    <property type="match status" value="1"/>
</dbReference>
<dbReference type="OrthoDB" id="5242462at2"/>
<dbReference type="InterPro" id="IPR036388">
    <property type="entry name" value="WH-like_DNA-bd_sf"/>
</dbReference>
<evidence type="ECO:0000259" key="9">
    <source>
        <dbReference type="PROSITE" id="PS51755"/>
    </source>
</evidence>
<evidence type="ECO:0000259" key="8">
    <source>
        <dbReference type="PROSITE" id="PS50110"/>
    </source>
</evidence>